<dbReference type="Proteomes" id="UP000077069">
    <property type="component" value="Unassembled WGS sequence"/>
</dbReference>
<reference evidence="3 4" key="1">
    <citation type="submission" date="2016-05" db="EMBL/GenBank/DDBJ databases">
        <title>Comparative analysis of secretome profiles of manganese(II)-oxidizing ascomycete fungi.</title>
        <authorList>
            <consortium name="DOE Joint Genome Institute"/>
            <person name="Zeiner C.A."/>
            <person name="Purvine S.O."/>
            <person name="Zink E.M."/>
            <person name="Wu S."/>
            <person name="Pasa-Tolic L."/>
            <person name="Chaput D.L."/>
            <person name="Haridas S."/>
            <person name="Grigoriev I.V."/>
            <person name="Santelli C.M."/>
            <person name="Hansel C.M."/>
        </authorList>
    </citation>
    <scope>NUCLEOTIDE SEQUENCE [LARGE SCALE GENOMIC DNA]</scope>
    <source>
        <strain evidence="3 4">AP3s5-JAC2a</strain>
    </source>
</reference>
<protein>
    <recommendedName>
        <fullName evidence="2">Tandem CCCH zinc finger domain-containing protein</fullName>
    </recommendedName>
</protein>
<sequence>MIQGQQNLALPSASFPKRLRNSEFGRGASTQGFSRVKGNMNETGRIDNNTMLRKKLGADLVKAVHLPTCSLAGLIPVNFSDGRLDIYARQPTQQEWIAYNARNSQRKVCGFYQMGQPCKTTPCGFDRRHLGLDALHILKFLLKNVPCVEEPSCRRLDCFSGHVCQKDGCRVTSADKIRRDNHTSDLWVSKFVKPDG</sequence>
<dbReference type="AlphaFoldDB" id="A0A177BUL2"/>
<evidence type="ECO:0000313" key="3">
    <source>
        <dbReference type="EMBL" id="OAF98660.1"/>
    </source>
</evidence>
<gene>
    <name evidence="3" type="ORF">CC84DRAFT_429476</name>
</gene>
<dbReference type="PANTHER" id="PTHR37543">
    <property type="entry name" value="CCCH ZINC FINGER DNA BINDING PROTEIN (AFU_ORTHOLOGUE AFUA_5G12760)"/>
    <property type="match status" value="1"/>
</dbReference>
<evidence type="ECO:0000313" key="4">
    <source>
        <dbReference type="Proteomes" id="UP000077069"/>
    </source>
</evidence>
<dbReference type="PANTHER" id="PTHR37543:SF1">
    <property type="entry name" value="CCCH ZINC FINGER DNA BINDING PROTEIN (AFU_ORTHOLOGUE AFUA_5G12760)"/>
    <property type="match status" value="1"/>
</dbReference>
<accession>A0A177BUL2</accession>
<dbReference type="STRING" id="1460663.A0A177BUL2"/>
<dbReference type="RefSeq" id="XP_018029026.1">
    <property type="nucleotide sequence ID" value="XM_018186204.1"/>
</dbReference>
<evidence type="ECO:0000256" key="1">
    <source>
        <dbReference type="SAM" id="MobiDB-lite"/>
    </source>
</evidence>
<dbReference type="InParanoid" id="A0A177BUL2"/>
<proteinExistence type="predicted"/>
<dbReference type="OrthoDB" id="2270193at2759"/>
<feature type="region of interest" description="Disordered" evidence="1">
    <location>
        <begin position="19"/>
        <end position="46"/>
    </location>
</feature>
<keyword evidence="4" id="KW-1185">Reference proteome</keyword>
<dbReference type="EMBL" id="KV441565">
    <property type="protein sequence ID" value="OAF98660.1"/>
    <property type="molecule type" value="Genomic_DNA"/>
</dbReference>
<feature type="domain" description="Tandem CCCH zinc finger" evidence="2">
    <location>
        <begin position="138"/>
        <end position="186"/>
    </location>
</feature>
<dbReference type="InterPro" id="IPR057654">
    <property type="entry name" value="Znf-CCCH_tandem"/>
</dbReference>
<name>A0A177BUL2_9PLEO</name>
<dbReference type="GeneID" id="28769690"/>
<evidence type="ECO:0000259" key="2">
    <source>
        <dbReference type="Pfam" id="PF25543"/>
    </source>
</evidence>
<organism evidence="3 4">
    <name type="scientific">Paraphaeosphaeria sporulosa</name>
    <dbReference type="NCBI Taxonomy" id="1460663"/>
    <lineage>
        <taxon>Eukaryota</taxon>
        <taxon>Fungi</taxon>
        <taxon>Dikarya</taxon>
        <taxon>Ascomycota</taxon>
        <taxon>Pezizomycotina</taxon>
        <taxon>Dothideomycetes</taxon>
        <taxon>Pleosporomycetidae</taxon>
        <taxon>Pleosporales</taxon>
        <taxon>Massarineae</taxon>
        <taxon>Didymosphaeriaceae</taxon>
        <taxon>Paraphaeosphaeria</taxon>
    </lineage>
</organism>
<dbReference type="Pfam" id="PF25543">
    <property type="entry name" value="zf-CCCH_tandem"/>
    <property type="match status" value="1"/>
</dbReference>